<dbReference type="InterPro" id="IPR011990">
    <property type="entry name" value="TPR-like_helical_dom_sf"/>
</dbReference>
<dbReference type="PROSITE" id="PS50043">
    <property type="entry name" value="HTH_LUXR_2"/>
    <property type="match status" value="1"/>
</dbReference>
<protein>
    <submittedName>
        <fullName evidence="5">LuxR family transcriptional regulator, maltose regulon positive regulatory protein</fullName>
    </submittedName>
</protein>
<sequence>MQQLYDQFAKDGSITGWLTFEESDNDISRFNTLLSVLFHQIADDINVGNFKQTTQMSGRSAIENLLQSLAITTKPISLFLDEFQMVTDTISLSLITTLIERCPPNVTFYIGTRAIPDFTRGRFLIGGRVKLVDAEQLSFSTEEVEEFLRLVGLDISSIEANSFREQTGGWPAVLQLLQLALKGGRVDRGTLSAWISGSESELADYLADNAMQGLSPEKIEFLLMTSLLPRLSAPLCSAITGVENSQEILEDLVSKGLFVRVVDTQKKWFKYHSLFAEYLKAEFNKVYAIQKQKLHFKAANWFYSQGMMNDAFLQAIEAEDFEMAADILAEWSPKLICNARLQTIDHWCSLLPREVISERAILCWSLAWARLFFLHRESAQEPLNWLITRIASSDEYQEMQVSTNILKCCYAFVNNERELFSMMLPQLQIETKDMPDYQVFGMSALGNLSAIYHLRAKNFVIANEHANLALSLSEKGNAAFSGAYAVALMSIALMQSGELDLALKKLKAGLHSKEIRIQGSLSTAPLSATYGQAQYEAGNFVEAESQLRDTIDTISKTLPTEWLIAAYISLARSSEFNDKESNDAMEILVNAEKLAFDRKDDRLVGALRREHIRRALIKGNLHEAKLLADSMSLTKNERGSLHCYHFTEGCDDEVICRVRLNIYTGSANLALKELEYEIGLADECEWLRRKIKLLILKSMAYDALQDLSKAREQMLLAIDLAAPRNFMATFIEEGSVCISLIEGISRQILSACSRRFIERVLEGASIYEIKDNSLAAYSTLIELPTKRELEILTLVVEGASNTEIADRLFVTANTVKFHMKNLYSKLAVNNRVKLITTAIHLGLV</sequence>
<name>A0ABQ0IF08_9ALTE</name>
<evidence type="ECO:0000256" key="2">
    <source>
        <dbReference type="ARBA" id="ARBA00023125"/>
    </source>
</evidence>
<dbReference type="Gene3D" id="1.25.40.10">
    <property type="entry name" value="Tetratricopeptide repeat domain"/>
    <property type="match status" value="1"/>
</dbReference>
<dbReference type="SUPFAM" id="SSF46894">
    <property type="entry name" value="C-terminal effector domain of the bipartite response regulators"/>
    <property type="match status" value="1"/>
</dbReference>
<evidence type="ECO:0000313" key="6">
    <source>
        <dbReference type="Proteomes" id="UP000008372"/>
    </source>
</evidence>
<dbReference type="InterPro" id="IPR036388">
    <property type="entry name" value="WH-like_DNA-bd_sf"/>
</dbReference>
<dbReference type="CDD" id="cd06170">
    <property type="entry name" value="LuxR_C_like"/>
    <property type="match status" value="1"/>
</dbReference>
<keyword evidence="2" id="KW-0238">DNA-binding</keyword>
<reference evidence="5 6" key="1">
    <citation type="journal article" date="2014" name="Environ. Microbiol.">
        <title>Comparative genomics of the marine bacterial genus Glaciecola reveals the high degree of genomic diversity and genomic characteristic for cold adaptation.</title>
        <authorList>
            <person name="Qin Q.L."/>
            <person name="Xie B.B."/>
            <person name="Yu Y."/>
            <person name="Shu Y.L."/>
            <person name="Rong J.C."/>
            <person name="Zhang Y.J."/>
            <person name="Zhao D.L."/>
            <person name="Chen X.L."/>
            <person name="Zhang X.Y."/>
            <person name="Chen B."/>
            <person name="Zhou B.C."/>
            <person name="Zhang Y.Z."/>
        </authorList>
    </citation>
    <scope>NUCLEOTIDE SEQUENCE [LARGE SCALE GENOMIC DNA]</scope>
    <source>
        <strain evidence="5 6">NO2</strain>
    </source>
</reference>
<evidence type="ECO:0000313" key="5">
    <source>
        <dbReference type="EMBL" id="GAC07878.1"/>
    </source>
</evidence>
<dbReference type="Proteomes" id="UP000008372">
    <property type="component" value="Unassembled WGS sequence"/>
</dbReference>
<dbReference type="Pfam" id="PF17874">
    <property type="entry name" value="TPR_MalT"/>
    <property type="match status" value="1"/>
</dbReference>
<dbReference type="InterPro" id="IPR016032">
    <property type="entry name" value="Sig_transdc_resp-reg_C-effctor"/>
</dbReference>
<evidence type="ECO:0000259" key="4">
    <source>
        <dbReference type="PROSITE" id="PS50043"/>
    </source>
</evidence>
<proteinExistence type="predicted"/>
<feature type="domain" description="HTH luxR-type" evidence="4">
    <location>
        <begin position="777"/>
        <end position="842"/>
    </location>
</feature>
<dbReference type="InterPro" id="IPR000792">
    <property type="entry name" value="Tscrpt_reg_LuxR_C"/>
</dbReference>
<dbReference type="Pfam" id="PF25873">
    <property type="entry name" value="WHD_MalT"/>
    <property type="match status" value="1"/>
</dbReference>
<keyword evidence="6" id="KW-1185">Reference proteome</keyword>
<dbReference type="EMBL" id="BAEK01000094">
    <property type="protein sequence ID" value="GAC07878.1"/>
    <property type="molecule type" value="Genomic_DNA"/>
</dbReference>
<dbReference type="PANTHER" id="PTHR44688:SF16">
    <property type="entry name" value="DNA-BINDING TRANSCRIPTIONAL ACTIVATOR DEVR_DOSR"/>
    <property type="match status" value="1"/>
</dbReference>
<gene>
    <name evidence="5" type="primary">malT</name>
    <name evidence="5" type="ORF">GAGA_5056</name>
</gene>
<evidence type="ECO:0000256" key="3">
    <source>
        <dbReference type="ARBA" id="ARBA00023163"/>
    </source>
</evidence>
<comment type="caution">
    <text evidence="5">The sequence shown here is derived from an EMBL/GenBank/DDBJ whole genome shotgun (WGS) entry which is preliminary data.</text>
</comment>
<dbReference type="PRINTS" id="PR00038">
    <property type="entry name" value="HTHLUXR"/>
</dbReference>
<dbReference type="Gene3D" id="1.10.10.10">
    <property type="entry name" value="Winged helix-like DNA-binding domain superfamily/Winged helix DNA-binding domain"/>
    <property type="match status" value="1"/>
</dbReference>
<dbReference type="PANTHER" id="PTHR44688">
    <property type="entry name" value="DNA-BINDING TRANSCRIPTIONAL ACTIVATOR DEVR_DOSR"/>
    <property type="match status" value="1"/>
</dbReference>
<dbReference type="Pfam" id="PF00196">
    <property type="entry name" value="GerE"/>
    <property type="match status" value="1"/>
</dbReference>
<organism evidence="5 6">
    <name type="scientific">Paraglaciecola agarilytica NO2</name>
    <dbReference type="NCBI Taxonomy" id="1125747"/>
    <lineage>
        <taxon>Bacteria</taxon>
        <taxon>Pseudomonadati</taxon>
        <taxon>Pseudomonadota</taxon>
        <taxon>Gammaproteobacteria</taxon>
        <taxon>Alteromonadales</taxon>
        <taxon>Alteromonadaceae</taxon>
        <taxon>Paraglaciecola</taxon>
    </lineage>
</organism>
<dbReference type="InterPro" id="IPR059106">
    <property type="entry name" value="WHD_MalT"/>
</dbReference>
<dbReference type="SMART" id="SM00421">
    <property type="entry name" value="HTH_LUXR"/>
    <property type="match status" value="1"/>
</dbReference>
<keyword evidence="3" id="KW-0804">Transcription</keyword>
<evidence type="ECO:0000256" key="1">
    <source>
        <dbReference type="ARBA" id="ARBA00023015"/>
    </source>
</evidence>
<keyword evidence="1" id="KW-0805">Transcription regulation</keyword>
<accession>A0ABQ0IF08</accession>
<dbReference type="InterPro" id="IPR041617">
    <property type="entry name" value="TPR_MalT"/>
</dbReference>
<dbReference type="PROSITE" id="PS00622">
    <property type="entry name" value="HTH_LUXR_1"/>
    <property type="match status" value="1"/>
</dbReference>